<feature type="transmembrane region" description="Helical" evidence="1">
    <location>
        <begin position="54"/>
        <end position="73"/>
    </location>
</feature>
<dbReference type="EMBL" id="CAEZTJ010000013">
    <property type="protein sequence ID" value="CAB4561390.1"/>
    <property type="molecule type" value="Genomic_DNA"/>
</dbReference>
<feature type="transmembrane region" description="Helical" evidence="1">
    <location>
        <begin position="80"/>
        <end position="102"/>
    </location>
</feature>
<proteinExistence type="predicted"/>
<dbReference type="Pfam" id="PF19700">
    <property type="entry name" value="DUF6198"/>
    <property type="match status" value="1"/>
</dbReference>
<keyword evidence="1" id="KW-0472">Membrane</keyword>
<gene>
    <name evidence="2" type="ORF">UFOPK1650_00200</name>
</gene>
<reference evidence="2" key="1">
    <citation type="submission" date="2020-05" db="EMBL/GenBank/DDBJ databases">
        <authorList>
            <person name="Chiriac C."/>
            <person name="Salcher M."/>
            <person name="Ghai R."/>
            <person name="Kavagutti S V."/>
        </authorList>
    </citation>
    <scope>NUCLEOTIDE SEQUENCE</scope>
</reference>
<accession>A0A6J6DBK7</accession>
<dbReference type="InterPro" id="IPR038750">
    <property type="entry name" value="YczE/YyaS-like"/>
</dbReference>
<evidence type="ECO:0000256" key="1">
    <source>
        <dbReference type="SAM" id="Phobius"/>
    </source>
</evidence>
<name>A0A6J6DBK7_9ZZZZ</name>
<protein>
    <submittedName>
        <fullName evidence="2">Unannotated protein</fullName>
    </submittedName>
</protein>
<keyword evidence="1" id="KW-1133">Transmembrane helix</keyword>
<feature type="transmembrane region" description="Helical" evidence="1">
    <location>
        <begin position="12"/>
        <end position="34"/>
    </location>
</feature>
<dbReference type="PANTHER" id="PTHR40078:SF1">
    <property type="entry name" value="INTEGRAL MEMBRANE PROTEIN"/>
    <property type="match status" value="1"/>
</dbReference>
<dbReference type="PANTHER" id="PTHR40078">
    <property type="entry name" value="INTEGRAL MEMBRANE PROTEIN-RELATED"/>
    <property type="match status" value="1"/>
</dbReference>
<keyword evidence="1" id="KW-0812">Transmembrane</keyword>
<sequence>MPWTASHPWQIAPFRIFILTFGLAIFGLGDALLIESSLGNAPWSVLAQGIALNLGTSIGLATVMVGVIVLLLWIPLRRRLGLGTVFNILVISLFIDIGLHLFPVSTHWIQGVGYAFLGILLVGLGSALYLTCGLGAGPRDGLMTGLHELTGVRIGRIRLTLEVIVLTLGAILGGTVGIGTALFALFVGQSVAIWLGVVARSTSR</sequence>
<feature type="transmembrane region" description="Helical" evidence="1">
    <location>
        <begin position="157"/>
        <end position="175"/>
    </location>
</feature>
<evidence type="ECO:0000313" key="2">
    <source>
        <dbReference type="EMBL" id="CAB4561390.1"/>
    </source>
</evidence>
<feature type="transmembrane region" description="Helical" evidence="1">
    <location>
        <begin position="114"/>
        <end position="136"/>
    </location>
</feature>
<organism evidence="2">
    <name type="scientific">freshwater metagenome</name>
    <dbReference type="NCBI Taxonomy" id="449393"/>
    <lineage>
        <taxon>unclassified sequences</taxon>
        <taxon>metagenomes</taxon>
        <taxon>ecological metagenomes</taxon>
    </lineage>
</organism>
<dbReference type="AlphaFoldDB" id="A0A6J6DBK7"/>